<dbReference type="Proteomes" id="UP000198582">
    <property type="component" value="Unassembled WGS sequence"/>
</dbReference>
<sequence length="86" mass="9363">MKIMRSLLARTAMRGSSCFVVLGSDAFELGPVELEIWQLCDGSRSVADIAEEIGRRFDVAPETAAVDVEEFVNDLINSGLVKSTNN</sequence>
<proteinExistence type="predicted"/>
<dbReference type="EMBL" id="FOEF01000012">
    <property type="protein sequence ID" value="SEP48353.1"/>
    <property type="molecule type" value="Genomic_DNA"/>
</dbReference>
<organism evidence="1 2">
    <name type="scientific">Amycolatopsis saalfeldensis</name>
    <dbReference type="NCBI Taxonomy" id="394193"/>
    <lineage>
        <taxon>Bacteria</taxon>
        <taxon>Bacillati</taxon>
        <taxon>Actinomycetota</taxon>
        <taxon>Actinomycetes</taxon>
        <taxon>Pseudonocardiales</taxon>
        <taxon>Pseudonocardiaceae</taxon>
        <taxon>Amycolatopsis</taxon>
    </lineage>
</organism>
<dbReference type="InterPro" id="IPR041881">
    <property type="entry name" value="PqqD_sf"/>
</dbReference>
<evidence type="ECO:0000313" key="1">
    <source>
        <dbReference type="EMBL" id="SEP48353.1"/>
    </source>
</evidence>
<accession>A0A1H8Y8N4</accession>
<dbReference type="RefSeq" id="WP_143086285.1">
    <property type="nucleotide sequence ID" value="NZ_FOEF01000012.1"/>
</dbReference>
<gene>
    <name evidence="1" type="ORF">SAMN04489732_1129</name>
</gene>
<evidence type="ECO:0000313" key="2">
    <source>
        <dbReference type="Proteomes" id="UP000198582"/>
    </source>
</evidence>
<dbReference type="Gene3D" id="1.10.10.1150">
    <property type="entry name" value="Coenzyme PQQ synthesis protein D (PqqD)"/>
    <property type="match status" value="1"/>
</dbReference>
<dbReference type="Pfam" id="PF05402">
    <property type="entry name" value="PqqD"/>
    <property type="match status" value="1"/>
</dbReference>
<dbReference type="OrthoDB" id="7995890at2"/>
<name>A0A1H8Y8N4_9PSEU</name>
<protein>
    <submittedName>
        <fullName evidence="1">Coenzyme PQQ synthesis protein D (PqqD)</fullName>
    </submittedName>
</protein>
<dbReference type="InterPro" id="IPR008792">
    <property type="entry name" value="PQQD"/>
</dbReference>
<keyword evidence="2" id="KW-1185">Reference proteome</keyword>
<dbReference type="STRING" id="394193.SAMN04489732_1129"/>
<dbReference type="AlphaFoldDB" id="A0A1H8Y8N4"/>
<reference evidence="1 2" key="1">
    <citation type="submission" date="2016-10" db="EMBL/GenBank/DDBJ databases">
        <authorList>
            <person name="de Groot N.N."/>
        </authorList>
    </citation>
    <scope>NUCLEOTIDE SEQUENCE [LARGE SCALE GENOMIC DNA]</scope>
    <source>
        <strain evidence="1 2">DSM 44993</strain>
    </source>
</reference>